<evidence type="ECO:0000313" key="3">
    <source>
        <dbReference type="Proteomes" id="UP001187192"/>
    </source>
</evidence>
<dbReference type="EMBL" id="BTGU01000019">
    <property type="protein sequence ID" value="GMN45042.1"/>
    <property type="molecule type" value="Genomic_DNA"/>
</dbReference>
<reference evidence="2" key="1">
    <citation type="submission" date="2023-07" db="EMBL/GenBank/DDBJ databases">
        <title>draft genome sequence of fig (Ficus carica).</title>
        <authorList>
            <person name="Takahashi T."/>
            <person name="Nishimura K."/>
        </authorList>
    </citation>
    <scope>NUCLEOTIDE SEQUENCE</scope>
</reference>
<dbReference type="Proteomes" id="UP001187192">
    <property type="component" value="Unassembled WGS sequence"/>
</dbReference>
<evidence type="ECO:0000313" key="2">
    <source>
        <dbReference type="EMBL" id="GMN45042.1"/>
    </source>
</evidence>
<keyword evidence="3" id="KW-1185">Reference proteome</keyword>
<feature type="compositionally biased region" description="Low complexity" evidence="1">
    <location>
        <begin position="26"/>
        <end position="69"/>
    </location>
</feature>
<feature type="region of interest" description="Disordered" evidence="1">
    <location>
        <begin position="26"/>
        <end position="108"/>
    </location>
</feature>
<dbReference type="AlphaFoldDB" id="A0AA88D7Z4"/>
<gene>
    <name evidence="2" type="ORF">TIFTF001_014231</name>
</gene>
<dbReference type="Gramene" id="FCD_00036420-RA">
    <property type="protein sequence ID" value="FCD_00036420-RA:cds"/>
    <property type="gene ID" value="FCD_00036420"/>
</dbReference>
<organism evidence="2 3">
    <name type="scientific">Ficus carica</name>
    <name type="common">Common fig</name>
    <dbReference type="NCBI Taxonomy" id="3494"/>
    <lineage>
        <taxon>Eukaryota</taxon>
        <taxon>Viridiplantae</taxon>
        <taxon>Streptophyta</taxon>
        <taxon>Embryophyta</taxon>
        <taxon>Tracheophyta</taxon>
        <taxon>Spermatophyta</taxon>
        <taxon>Magnoliopsida</taxon>
        <taxon>eudicotyledons</taxon>
        <taxon>Gunneridae</taxon>
        <taxon>Pentapetalae</taxon>
        <taxon>rosids</taxon>
        <taxon>fabids</taxon>
        <taxon>Rosales</taxon>
        <taxon>Moraceae</taxon>
        <taxon>Ficeae</taxon>
        <taxon>Ficus</taxon>
    </lineage>
</organism>
<proteinExistence type="predicted"/>
<accession>A0AA88D7Z4</accession>
<comment type="caution">
    <text evidence="2">The sequence shown here is derived from an EMBL/GenBank/DDBJ whole genome shotgun (WGS) entry which is preliminary data.</text>
</comment>
<evidence type="ECO:0000256" key="1">
    <source>
        <dbReference type="SAM" id="MobiDB-lite"/>
    </source>
</evidence>
<sequence length="132" mass="14342">MAAVSVFEEDGFAADGLFSQGHSYTYATSSSSLTTSTSPPTQSESPPASPATSSSPSHASPSPWTLSPSPTWPPPCRHRHHPLQPPSRLLGLPRQSRQVPPRPPPLQSRLSLLLRPDLLCQQLRLQALRPRH</sequence>
<name>A0AA88D7Z4_FICCA</name>
<protein>
    <submittedName>
        <fullName evidence="2">Uncharacterized protein</fullName>
    </submittedName>
</protein>